<dbReference type="Proteomes" id="UP000199392">
    <property type="component" value="Unassembled WGS sequence"/>
</dbReference>
<organism evidence="1 2">
    <name type="scientific">Alloyangia pacifica</name>
    <dbReference type="NCBI Taxonomy" id="311180"/>
    <lineage>
        <taxon>Bacteria</taxon>
        <taxon>Pseudomonadati</taxon>
        <taxon>Pseudomonadota</taxon>
        <taxon>Alphaproteobacteria</taxon>
        <taxon>Rhodobacterales</taxon>
        <taxon>Roseobacteraceae</taxon>
        <taxon>Alloyangia</taxon>
    </lineage>
</organism>
<reference evidence="2" key="1">
    <citation type="submission" date="2016-10" db="EMBL/GenBank/DDBJ databases">
        <authorList>
            <person name="Varghese N."/>
            <person name="Submissions S."/>
        </authorList>
    </citation>
    <scope>NUCLEOTIDE SEQUENCE [LARGE SCALE GENOMIC DNA]</scope>
    <source>
        <strain evidence="2">DSM 26894</strain>
    </source>
</reference>
<sequence length="214" mass="24457">MTSASPFQVVGGNNPLPEYPVELCDAHLTSDYFTLFWHDRWLASKLHLKAPLAVQGAALNLFFLARKQSPVGSLPADEELLARLLRVDLADWRGMMAQPITPLHKWTKFCHGDEVVLGHPVVIEICMDALTKREERKASNEGKAVNMRQKRLSEMMQEMGCVQAMCQDRVLIERLDAWLMENHHGQRRRPQIEASIKRSLEHAAREGWIGQQRL</sequence>
<evidence type="ECO:0008006" key="3">
    <source>
        <dbReference type="Google" id="ProtNLM"/>
    </source>
</evidence>
<keyword evidence="2" id="KW-1185">Reference proteome</keyword>
<dbReference type="EMBL" id="FOZW01000002">
    <property type="protein sequence ID" value="SFS52404.1"/>
    <property type="molecule type" value="Genomic_DNA"/>
</dbReference>
<evidence type="ECO:0000313" key="1">
    <source>
        <dbReference type="EMBL" id="SFS52404.1"/>
    </source>
</evidence>
<dbReference type="STRING" id="311180.SAMN04488050_102106"/>
<evidence type="ECO:0000313" key="2">
    <source>
        <dbReference type="Proteomes" id="UP000199392"/>
    </source>
</evidence>
<accession>A0A1I6QJ02</accession>
<dbReference type="AlphaFoldDB" id="A0A1I6QJ02"/>
<dbReference type="OrthoDB" id="7828060at2"/>
<dbReference type="RefSeq" id="WP_092419168.1">
    <property type="nucleotide sequence ID" value="NZ_FNCL01000001.1"/>
</dbReference>
<gene>
    <name evidence="1" type="ORF">SAMN04488050_102106</name>
</gene>
<name>A0A1I6QJ02_9RHOB</name>
<proteinExistence type="predicted"/>
<protein>
    <recommendedName>
        <fullName evidence="3">DUF1376 domain-containing protein</fullName>
    </recommendedName>
</protein>